<dbReference type="EMBL" id="RCHC01000005">
    <property type="protein sequence ID" value="RLL22848.1"/>
    <property type="molecule type" value="Genomic_DNA"/>
</dbReference>
<accession>A0ABX9TY92</accession>
<keyword evidence="3" id="KW-1185">Reference proteome</keyword>
<dbReference type="InterPro" id="IPR038255">
    <property type="entry name" value="PBS_linker_sf"/>
</dbReference>
<evidence type="ECO:0000259" key="1">
    <source>
        <dbReference type="Pfam" id="PF13946"/>
    </source>
</evidence>
<dbReference type="Gene3D" id="1.10.3130.20">
    <property type="entry name" value="Phycobilisome linker domain"/>
    <property type="match status" value="1"/>
</dbReference>
<comment type="caution">
    <text evidence="2">The sequence shown here is derived from an EMBL/GenBank/DDBJ whole genome shotgun (WGS) entry which is preliminary data.</text>
</comment>
<dbReference type="InterPro" id="IPR014903">
    <property type="entry name" value="DUF1796"/>
</dbReference>
<reference evidence="2 3" key="1">
    <citation type="submission" date="2018-09" db="EMBL/GenBank/DDBJ databases">
        <title>The draft genome of Acinetobacter sp. strains.</title>
        <authorList>
            <person name="Qin J."/>
            <person name="Feng Y."/>
            <person name="Zong Z."/>
        </authorList>
    </citation>
    <scope>NUCLEOTIDE SEQUENCE [LARGE SCALE GENOMIC DNA]</scope>
    <source>
        <strain evidence="2 3">WCHAc060005</strain>
    </source>
</reference>
<dbReference type="InterPro" id="IPR025282">
    <property type="entry name" value="DUF4214"/>
</dbReference>
<dbReference type="Pfam" id="PF13946">
    <property type="entry name" value="DUF4214"/>
    <property type="match status" value="1"/>
</dbReference>
<dbReference type="Pfam" id="PF08795">
    <property type="entry name" value="DUF1796"/>
    <property type="match status" value="1"/>
</dbReference>
<evidence type="ECO:0000313" key="3">
    <source>
        <dbReference type="Proteomes" id="UP000280271"/>
    </source>
</evidence>
<name>A0ABX9TY92_9GAMM</name>
<organism evidence="2 3">
    <name type="scientific">Acinetobacter chengduensis</name>
    <dbReference type="NCBI Taxonomy" id="2420890"/>
    <lineage>
        <taxon>Bacteria</taxon>
        <taxon>Pseudomonadati</taxon>
        <taxon>Pseudomonadota</taxon>
        <taxon>Gammaproteobacteria</taxon>
        <taxon>Moraxellales</taxon>
        <taxon>Moraxellaceae</taxon>
        <taxon>Acinetobacter</taxon>
    </lineage>
</organism>
<sequence>MPSLTKEQHQIFVENLYRVILEREPDQQGLANHVNFLDNVGFEQGVKTLLSAFIQSEEYKNKLIKNSDDEIKQKFLNDFVWTQNLTHKKEINHIISMGDHCLTSFLLKKYKLKKYSLPFDWIFSNLDAVLHSIENDFNIFLDKQYYLKADTEDGRDATHHFFYEKQFGVLDPMFNHLDITQEEHYQYTLRSVQRFRKVLASEEAKLFIYIARPEEEIEDKLAYTVELLSKYTCNFQIIFIKLGNASQKFNEFQLTNKVLNEHKYYYYQPVSQENGVDFADPFDDVILLRILNEFNFKLNNI</sequence>
<gene>
    <name evidence="2" type="ORF">D9K81_06555</name>
</gene>
<dbReference type="RefSeq" id="WP_120375291.1">
    <property type="nucleotide sequence ID" value="NZ_RCHC01000005.1"/>
</dbReference>
<feature type="domain" description="DUF4214" evidence="1">
    <location>
        <begin position="8"/>
        <end position="62"/>
    </location>
</feature>
<evidence type="ECO:0000313" key="2">
    <source>
        <dbReference type="EMBL" id="RLL22848.1"/>
    </source>
</evidence>
<proteinExistence type="predicted"/>
<protein>
    <submittedName>
        <fullName evidence="2">DUF4214 domain-containing protein</fullName>
    </submittedName>
</protein>
<dbReference type="Proteomes" id="UP000280271">
    <property type="component" value="Unassembled WGS sequence"/>
</dbReference>